<evidence type="ECO:0000313" key="5">
    <source>
        <dbReference type="Proteomes" id="UP000199630"/>
    </source>
</evidence>
<name>A0A1I3SEB8_9RHOB</name>
<reference evidence="5" key="1">
    <citation type="submission" date="2016-10" db="EMBL/GenBank/DDBJ databases">
        <authorList>
            <person name="Varghese N."/>
            <person name="Submissions S."/>
        </authorList>
    </citation>
    <scope>NUCLEOTIDE SEQUENCE [LARGE SCALE GENOMIC DNA]</scope>
    <source>
        <strain evidence="5">DSM 26471</strain>
    </source>
</reference>
<proteinExistence type="predicted"/>
<evidence type="ECO:0000256" key="2">
    <source>
        <dbReference type="ARBA" id="ARBA00023136"/>
    </source>
</evidence>
<dbReference type="RefSeq" id="WP_143093088.1">
    <property type="nucleotide sequence ID" value="NZ_FORH01000004.1"/>
</dbReference>
<keyword evidence="5" id="KW-1185">Reference proteome</keyword>
<dbReference type="GO" id="GO:0009279">
    <property type="term" value="C:cell outer membrane"/>
    <property type="evidence" value="ECO:0007669"/>
    <property type="project" value="UniProtKB-SubCell"/>
</dbReference>
<dbReference type="EMBL" id="FORH01000004">
    <property type="protein sequence ID" value="SFJ55881.1"/>
    <property type="molecule type" value="Genomic_DNA"/>
</dbReference>
<evidence type="ECO:0000256" key="3">
    <source>
        <dbReference type="ARBA" id="ARBA00023237"/>
    </source>
</evidence>
<evidence type="ECO:0000256" key="1">
    <source>
        <dbReference type="ARBA" id="ARBA00004442"/>
    </source>
</evidence>
<keyword evidence="3" id="KW-0998">Cell outer membrane</keyword>
<accession>A0A1I3SEB8</accession>
<dbReference type="SUPFAM" id="SSF56935">
    <property type="entry name" value="Porins"/>
    <property type="match status" value="1"/>
</dbReference>
<dbReference type="STRING" id="588602.SAMN04487991_2400"/>
<dbReference type="OrthoDB" id="7756354at2"/>
<protein>
    <recommendedName>
        <fullName evidence="6">Beta-barrel porin 2</fullName>
    </recommendedName>
</protein>
<dbReference type="InterPro" id="IPR036942">
    <property type="entry name" value="Beta-barrel_TonB_sf"/>
</dbReference>
<sequence>MKKRSNSLRTSVSTAVICIAAISPALGQERGGLTQEFSLRQGFEATRNPTLTADDSDVRYLLKTDLSATLHSVSRQSTFSLTAAGRLNYPFGDVDSANKEFSLDRKNAVLRYAHIAPRAELSAYAQYLTDDISYLNAAELVADEDGVIVVPEDLASLQGTGTRENISYRLTAQFDQDQAFGWGVTLSGNELKYSNVSSSGLEDSSNWTSALNAHFDLTPTLRLDSQLSYAHRKSDSTAAAATTNFGLSLTAIQSDALSLRGSLAYADPENTSERYSLSAGLAISPTKTSQLSLDVGATFSDDFDTQLTGRLSYDARLTSTAQLGLSLNSSVTDTSDNDVVVTTAAVAGFDLALSPLSSLSLAGVYADENSLLTDDDTESFSASVQLNHQLDKNWQLSLGLSSTTRSETGSDRATSEAVYFNIGRSWQGRL</sequence>
<gene>
    <name evidence="4" type="ORF">SAMN04487991_2400</name>
</gene>
<evidence type="ECO:0000313" key="4">
    <source>
        <dbReference type="EMBL" id="SFJ55881.1"/>
    </source>
</evidence>
<keyword evidence="2" id="KW-0472">Membrane</keyword>
<dbReference type="Gene3D" id="2.40.170.20">
    <property type="entry name" value="TonB-dependent receptor, beta-barrel domain"/>
    <property type="match status" value="1"/>
</dbReference>
<dbReference type="AlphaFoldDB" id="A0A1I3SEB8"/>
<comment type="subcellular location">
    <subcellularLocation>
        <location evidence="1">Cell outer membrane</location>
    </subcellularLocation>
</comment>
<evidence type="ECO:0008006" key="6">
    <source>
        <dbReference type="Google" id="ProtNLM"/>
    </source>
</evidence>
<dbReference type="Proteomes" id="UP000199630">
    <property type="component" value="Unassembled WGS sequence"/>
</dbReference>
<organism evidence="4 5">
    <name type="scientific">Celeribacter neptunius</name>
    <dbReference type="NCBI Taxonomy" id="588602"/>
    <lineage>
        <taxon>Bacteria</taxon>
        <taxon>Pseudomonadati</taxon>
        <taxon>Pseudomonadota</taxon>
        <taxon>Alphaproteobacteria</taxon>
        <taxon>Rhodobacterales</taxon>
        <taxon>Roseobacteraceae</taxon>
        <taxon>Celeribacter</taxon>
    </lineage>
</organism>